<dbReference type="GeneID" id="54412282"/>
<gene>
    <name evidence="1" type="ORF">P153DRAFT_400744</name>
</gene>
<accession>A0A6A5ZYI1</accession>
<dbReference type="EMBL" id="ML977518">
    <property type="protein sequence ID" value="KAF2124650.1"/>
    <property type="molecule type" value="Genomic_DNA"/>
</dbReference>
<evidence type="ECO:0000313" key="1">
    <source>
        <dbReference type="EMBL" id="KAF2124650.1"/>
    </source>
</evidence>
<organism evidence="1 2">
    <name type="scientific">Dothidotthia symphoricarpi CBS 119687</name>
    <dbReference type="NCBI Taxonomy" id="1392245"/>
    <lineage>
        <taxon>Eukaryota</taxon>
        <taxon>Fungi</taxon>
        <taxon>Dikarya</taxon>
        <taxon>Ascomycota</taxon>
        <taxon>Pezizomycotina</taxon>
        <taxon>Dothideomycetes</taxon>
        <taxon>Pleosporomycetidae</taxon>
        <taxon>Pleosporales</taxon>
        <taxon>Dothidotthiaceae</taxon>
        <taxon>Dothidotthia</taxon>
    </lineage>
</organism>
<proteinExistence type="predicted"/>
<sequence>MATYAATMAFVVDPLTSAMKVSELQHQPVPPRGSQPVSDLVLLSCGCTLSNCSTVALVKSSDLTNFGYSVPRQRGLPDESMRDADSS</sequence>
<evidence type="ECO:0000313" key="2">
    <source>
        <dbReference type="Proteomes" id="UP000799771"/>
    </source>
</evidence>
<name>A0A6A5ZYI1_9PLEO</name>
<protein>
    <submittedName>
        <fullName evidence="1">Uncharacterized protein</fullName>
    </submittedName>
</protein>
<dbReference type="Proteomes" id="UP000799771">
    <property type="component" value="Unassembled WGS sequence"/>
</dbReference>
<dbReference type="AlphaFoldDB" id="A0A6A5ZYI1"/>
<keyword evidence="2" id="KW-1185">Reference proteome</keyword>
<reference evidence="1" key="1">
    <citation type="journal article" date="2020" name="Stud. Mycol.">
        <title>101 Dothideomycetes genomes: a test case for predicting lifestyles and emergence of pathogens.</title>
        <authorList>
            <person name="Haridas S."/>
            <person name="Albert R."/>
            <person name="Binder M."/>
            <person name="Bloem J."/>
            <person name="Labutti K."/>
            <person name="Salamov A."/>
            <person name="Andreopoulos B."/>
            <person name="Baker S."/>
            <person name="Barry K."/>
            <person name="Bills G."/>
            <person name="Bluhm B."/>
            <person name="Cannon C."/>
            <person name="Castanera R."/>
            <person name="Culley D."/>
            <person name="Daum C."/>
            <person name="Ezra D."/>
            <person name="Gonzalez J."/>
            <person name="Henrissat B."/>
            <person name="Kuo A."/>
            <person name="Liang C."/>
            <person name="Lipzen A."/>
            <person name="Lutzoni F."/>
            <person name="Magnuson J."/>
            <person name="Mondo S."/>
            <person name="Nolan M."/>
            <person name="Ohm R."/>
            <person name="Pangilinan J."/>
            <person name="Park H.-J."/>
            <person name="Ramirez L."/>
            <person name="Alfaro M."/>
            <person name="Sun H."/>
            <person name="Tritt A."/>
            <person name="Yoshinaga Y."/>
            <person name="Zwiers L.-H."/>
            <person name="Turgeon B."/>
            <person name="Goodwin S."/>
            <person name="Spatafora J."/>
            <person name="Crous P."/>
            <person name="Grigoriev I."/>
        </authorList>
    </citation>
    <scope>NUCLEOTIDE SEQUENCE</scope>
    <source>
        <strain evidence="1">CBS 119687</strain>
    </source>
</reference>
<dbReference type="RefSeq" id="XP_033519043.1">
    <property type="nucleotide sequence ID" value="XM_033671850.1"/>
</dbReference>